<dbReference type="Gene3D" id="2.170.270.10">
    <property type="entry name" value="SET domain"/>
    <property type="match status" value="1"/>
</dbReference>
<feature type="compositionally biased region" description="Polar residues" evidence="8">
    <location>
        <begin position="57"/>
        <end position="72"/>
    </location>
</feature>
<evidence type="ECO:0000256" key="3">
    <source>
        <dbReference type="ARBA" id="ARBA00022603"/>
    </source>
</evidence>
<dbReference type="OrthoDB" id="308383at2759"/>
<dbReference type="PANTHER" id="PTHR46223">
    <property type="entry name" value="HISTONE-LYSINE N-METHYLTRANSFERASE SUV39H"/>
    <property type="match status" value="1"/>
</dbReference>
<dbReference type="InterPro" id="IPR001214">
    <property type="entry name" value="SET_dom"/>
</dbReference>
<dbReference type="SUPFAM" id="SSF82199">
    <property type="entry name" value="SET domain"/>
    <property type="match status" value="1"/>
</dbReference>
<dbReference type="SMART" id="SM00317">
    <property type="entry name" value="SET"/>
    <property type="match status" value="1"/>
</dbReference>
<evidence type="ECO:0000256" key="1">
    <source>
        <dbReference type="ARBA" id="ARBA00004286"/>
    </source>
</evidence>
<keyword evidence="3" id="KW-0489">Methyltransferase</keyword>
<dbReference type="Pfam" id="PF00856">
    <property type="entry name" value="SET"/>
    <property type="match status" value="1"/>
</dbReference>
<dbReference type="AlphaFoldDB" id="A0A8H7Q0Y9"/>
<keyword evidence="4" id="KW-0808">Transferase</keyword>
<evidence type="ECO:0000313" key="10">
    <source>
        <dbReference type="EMBL" id="KAG2184077.1"/>
    </source>
</evidence>
<sequence length="311" mass="34994">ADTAADSPSESWNIISNAVKNAFLNLQQHNSSFRPRSPESESNAGFSGKDEAVISENSVIPPSEVNSPNVSKGSFKHRNNSSNAAVKKLSVERWPLITIENDLDESIEPVLEYVDDLIISKQSDLSLAKYEVCPCKEGSSNYDYEHRLISPGVEFINECGPWCGCPIDCSNRVVQKKRSIPLILQRIKDYGEIRWAVKAQEMIPKGTYIDQYCGEVVTSREAMKRAMGYSEEEETLVLDMFFEIKEEAPSLAIDAVTYGNVTRFFKHSNQPNTAIYPVFYESSDYHRMAFFSIQDIQPGDEITFTNWNLGG</sequence>
<feature type="domain" description="SET" evidence="9">
    <location>
        <begin position="172"/>
        <end position="307"/>
    </location>
</feature>
<dbReference type="InterPro" id="IPR046341">
    <property type="entry name" value="SET_dom_sf"/>
</dbReference>
<comment type="caution">
    <text evidence="10">The sequence shown here is derived from an EMBL/GenBank/DDBJ whole genome shotgun (WGS) entry which is preliminary data.</text>
</comment>
<feature type="non-terminal residue" evidence="10">
    <location>
        <position position="1"/>
    </location>
</feature>
<name>A0A8H7Q0Y9_9FUNG</name>
<organism evidence="10 11">
    <name type="scientific">Umbelopsis vinacea</name>
    <dbReference type="NCBI Taxonomy" id="44442"/>
    <lineage>
        <taxon>Eukaryota</taxon>
        <taxon>Fungi</taxon>
        <taxon>Fungi incertae sedis</taxon>
        <taxon>Mucoromycota</taxon>
        <taxon>Mucoromycotina</taxon>
        <taxon>Umbelopsidomycetes</taxon>
        <taxon>Umbelopsidales</taxon>
        <taxon>Umbelopsidaceae</taxon>
        <taxon>Umbelopsis</taxon>
    </lineage>
</organism>
<evidence type="ECO:0000256" key="7">
    <source>
        <dbReference type="ARBA" id="ARBA00022833"/>
    </source>
</evidence>
<keyword evidence="6" id="KW-0479">Metal-binding</keyword>
<evidence type="ECO:0000256" key="5">
    <source>
        <dbReference type="ARBA" id="ARBA00022691"/>
    </source>
</evidence>
<protein>
    <recommendedName>
        <fullName evidence="9">SET domain-containing protein</fullName>
    </recommendedName>
</protein>
<keyword evidence="7" id="KW-0862">Zinc</keyword>
<dbReference type="GO" id="GO:0046872">
    <property type="term" value="F:metal ion binding"/>
    <property type="evidence" value="ECO:0007669"/>
    <property type="project" value="UniProtKB-KW"/>
</dbReference>
<evidence type="ECO:0000256" key="4">
    <source>
        <dbReference type="ARBA" id="ARBA00022679"/>
    </source>
</evidence>
<evidence type="ECO:0000256" key="6">
    <source>
        <dbReference type="ARBA" id="ARBA00022723"/>
    </source>
</evidence>
<comment type="subcellular location">
    <subcellularLocation>
        <location evidence="1">Chromosome</location>
    </subcellularLocation>
</comment>
<proteinExistence type="predicted"/>
<reference evidence="10" key="1">
    <citation type="submission" date="2020-12" db="EMBL/GenBank/DDBJ databases">
        <title>Metabolic potential, ecology and presence of endohyphal bacteria is reflected in genomic diversity of Mucoromycotina.</title>
        <authorList>
            <person name="Muszewska A."/>
            <person name="Okrasinska A."/>
            <person name="Steczkiewicz K."/>
            <person name="Drgas O."/>
            <person name="Orlowska M."/>
            <person name="Perlinska-Lenart U."/>
            <person name="Aleksandrzak-Piekarczyk T."/>
            <person name="Szatraj K."/>
            <person name="Zielenkiewicz U."/>
            <person name="Pilsyk S."/>
            <person name="Malc E."/>
            <person name="Mieczkowski P."/>
            <person name="Kruszewska J.S."/>
            <person name="Biernat P."/>
            <person name="Pawlowska J."/>
        </authorList>
    </citation>
    <scope>NUCLEOTIDE SEQUENCE</scope>
    <source>
        <strain evidence="10">WA0000051536</strain>
    </source>
</reference>
<keyword evidence="2" id="KW-0158">Chromosome</keyword>
<evidence type="ECO:0000256" key="8">
    <source>
        <dbReference type="SAM" id="MobiDB-lite"/>
    </source>
</evidence>
<gene>
    <name evidence="10" type="ORF">INT44_009092</name>
</gene>
<evidence type="ECO:0000259" key="9">
    <source>
        <dbReference type="PROSITE" id="PS50280"/>
    </source>
</evidence>
<evidence type="ECO:0000313" key="11">
    <source>
        <dbReference type="Proteomes" id="UP000612746"/>
    </source>
</evidence>
<dbReference type="EMBL" id="JAEPRA010000006">
    <property type="protein sequence ID" value="KAG2184077.1"/>
    <property type="molecule type" value="Genomic_DNA"/>
</dbReference>
<dbReference type="GO" id="GO:0032259">
    <property type="term" value="P:methylation"/>
    <property type="evidence" value="ECO:0007669"/>
    <property type="project" value="UniProtKB-KW"/>
</dbReference>
<dbReference type="InterPro" id="IPR050973">
    <property type="entry name" value="H3K9_Histone-Lys_N-MTase"/>
</dbReference>
<dbReference type="Proteomes" id="UP000612746">
    <property type="component" value="Unassembled WGS sequence"/>
</dbReference>
<dbReference type="PROSITE" id="PS50280">
    <property type="entry name" value="SET"/>
    <property type="match status" value="1"/>
</dbReference>
<feature type="region of interest" description="Disordered" evidence="8">
    <location>
        <begin position="57"/>
        <end position="79"/>
    </location>
</feature>
<keyword evidence="5" id="KW-0949">S-adenosyl-L-methionine</keyword>
<dbReference type="GO" id="GO:0008168">
    <property type="term" value="F:methyltransferase activity"/>
    <property type="evidence" value="ECO:0007669"/>
    <property type="project" value="UniProtKB-KW"/>
</dbReference>
<dbReference type="PANTHER" id="PTHR46223:SF3">
    <property type="entry name" value="HISTONE-LYSINE N-METHYLTRANSFERASE SET-23"/>
    <property type="match status" value="1"/>
</dbReference>
<evidence type="ECO:0000256" key="2">
    <source>
        <dbReference type="ARBA" id="ARBA00022454"/>
    </source>
</evidence>
<dbReference type="GO" id="GO:0005694">
    <property type="term" value="C:chromosome"/>
    <property type="evidence" value="ECO:0007669"/>
    <property type="project" value="UniProtKB-SubCell"/>
</dbReference>
<keyword evidence="11" id="KW-1185">Reference proteome</keyword>
<accession>A0A8H7Q0Y9</accession>